<dbReference type="InterPro" id="IPR013159">
    <property type="entry name" value="DnaA_C"/>
</dbReference>
<dbReference type="GO" id="GO:0043565">
    <property type="term" value="F:sequence-specific DNA binding"/>
    <property type="evidence" value="ECO:0007669"/>
    <property type="project" value="InterPro"/>
</dbReference>
<accession>A0A5Q0Q9W2</accession>
<dbReference type="Pfam" id="PF08299">
    <property type="entry name" value="Bac_DnaA_C"/>
    <property type="match status" value="1"/>
</dbReference>
<organism evidence="2 3">
    <name type="scientific">Sphingobacterium zhuxiongii</name>
    <dbReference type="NCBI Taxonomy" id="2662364"/>
    <lineage>
        <taxon>Bacteria</taxon>
        <taxon>Pseudomonadati</taxon>
        <taxon>Bacteroidota</taxon>
        <taxon>Sphingobacteriia</taxon>
        <taxon>Sphingobacteriales</taxon>
        <taxon>Sphingobacteriaceae</taxon>
        <taxon>Sphingobacterium</taxon>
    </lineage>
</organism>
<name>A0A5Q0Q9W2_9SPHI</name>
<dbReference type="RefSeq" id="WP_153511743.1">
    <property type="nucleotide sequence ID" value="NZ_WSPZ01000027.1"/>
</dbReference>
<reference evidence="2 3" key="1">
    <citation type="submission" date="2019-10" db="EMBL/GenBank/DDBJ databases">
        <authorList>
            <person name="Dong K."/>
        </authorList>
    </citation>
    <scope>NUCLEOTIDE SEQUENCE [LARGE SCALE GENOMIC DNA]</scope>
    <source>
        <strain evidence="3">dk4302</strain>
    </source>
</reference>
<dbReference type="Proteomes" id="UP000326921">
    <property type="component" value="Chromosome"/>
</dbReference>
<dbReference type="PANTHER" id="PTHR30050">
    <property type="entry name" value="CHROMOSOMAL REPLICATION INITIATOR PROTEIN DNAA"/>
    <property type="match status" value="1"/>
</dbReference>
<proteinExistence type="predicted"/>
<dbReference type="SUPFAM" id="SSF48295">
    <property type="entry name" value="TrpR-like"/>
    <property type="match status" value="1"/>
</dbReference>
<evidence type="ECO:0000313" key="3">
    <source>
        <dbReference type="Proteomes" id="UP000326921"/>
    </source>
</evidence>
<dbReference type="GO" id="GO:0006275">
    <property type="term" value="P:regulation of DNA replication"/>
    <property type="evidence" value="ECO:0007669"/>
    <property type="project" value="InterPro"/>
</dbReference>
<sequence length="123" mass="14528">MTPLIYAGLDRPFRMAFTNRYQDPIVYTVYELMNVTQEEIASKSRLRKLSVARCLISYFLRRDTSMSLLEIGEVFGGRDHSTVIYQINQYKDLYTTDKHFRSLADKIQSRLANYDQKRSKSRI</sequence>
<feature type="domain" description="Chromosomal replication initiator DnaA C-terminal" evidence="1">
    <location>
        <begin position="23"/>
        <end position="90"/>
    </location>
</feature>
<dbReference type="GO" id="GO:0006270">
    <property type="term" value="P:DNA replication initiation"/>
    <property type="evidence" value="ECO:0007669"/>
    <property type="project" value="InterPro"/>
</dbReference>
<dbReference type="AlphaFoldDB" id="A0A5Q0Q9W2"/>
<protein>
    <recommendedName>
        <fullName evidence="1">Chromosomal replication initiator DnaA C-terminal domain-containing protein</fullName>
    </recommendedName>
</protein>
<dbReference type="GO" id="GO:0005524">
    <property type="term" value="F:ATP binding"/>
    <property type="evidence" value="ECO:0007669"/>
    <property type="project" value="InterPro"/>
</dbReference>
<evidence type="ECO:0000313" key="2">
    <source>
        <dbReference type="EMBL" id="QGA26897.1"/>
    </source>
</evidence>
<dbReference type="InterPro" id="IPR010921">
    <property type="entry name" value="Trp_repressor/repl_initiator"/>
</dbReference>
<gene>
    <name evidence="2" type="ORF">GFH32_11465</name>
</gene>
<dbReference type="SMART" id="SM00760">
    <property type="entry name" value="Bac_DnaA_C"/>
    <property type="match status" value="1"/>
</dbReference>
<dbReference type="Gene3D" id="1.10.1750.10">
    <property type="match status" value="1"/>
</dbReference>
<dbReference type="CDD" id="cd06571">
    <property type="entry name" value="Bac_DnaA_C"/>
    <property type="match status" value="1"/>
</dbReference>
<evidence type="ECO:0000259" key="1">
    <source>
        <dbReference type="SMART" id="SM00760"/>
    </source>
</evidence>
<dbReference type="KEGG" id="sphe:GFH32_11465"/>
<dbReference type="EMBL" id="CP045652">
    <property type="protein sequence ID" value="QGA26897.1"/>
    <property type="molecule type" value="Genomic_DNA"/>
</dbReference>
<keyword evidence="3" id="KW-1185">Reference proteome</keyword>
<dbReference type="PANTHER" id="PTHR30050:SF4">
    <property type="entry name" value="ATP-BINDING PROTEIN RV3427C IN INSERTION SEQUENCE-RELATED"/>
    <property type="match status" value="1"/>
</dbReference>